<comment type="caution">
    <text evidence="7">The sequence shown here is derived from an EMBL/GenBank/DDBJ whole genome shotgun (WGS) entry which is preliminary data.</text>
</comment>
<dbReference type="Pfam" id="PF02365">
    <property type="entry name" value="NAM"/>
    <property type="match status" value="1"/>
</dbReference>
<protein>
    <recommendedName>
        <fullName evidence="6">NAC domain-containing protein</fullName>
    </recommendedName>
</protein>
<reference evidence="7" key="1">
    <citation type="submission" date="2022-02" db="EMBL/GenBank/DDBJ databases">
        <authorList>
            <person name="Henning P.M."/>
            <person name="McCubbin A.G."/>
            <person name="Shore J.S."/>
        </authorList>
    </citation>
    <scope>NUCLEOTIDE SEQUENCE</scope>
    <source>
        <strain evidence="7">F60SS</strain>
        <tissue evidence="7">Leaves</tissue>
    </source>
</reference>
<name>A0A9Q0IZ25_9ROSI</name>
<keyword evidence="8" id="KW-1185">Reference proteome</keyword>
<dbReference type="Gene3D" id="2.170.150.80">
    <property type="entry name" value="NAC domain"/>
    <property type="match status" value="1"/>
</dbReference>
<keyword evidence="2" id="KW-0238">DNA-binding</keyword>
<accession>A0A9Q0IZ25</accession>
<feature type="compositionally biased region" description="Basic residues" evidence="5">
    <location>
        <begin position="157"/>
        <end position="168"/>
    </location>
</feature>
<dbReference type="SUPFAM" id="SSF101941">
    <property type="entry name" value="NAC domain"/>
    <property type="match status" value="1"/>
</dbReference>
<dbReference type="PANTHER" id="PTHR31744">
    <property type="entry name" value="PROTEIN CUP-SHAPED COTYLEDON 2-RELATED"/>
    <property type="match status" value="1"/>
</dbReference>
<dbReference type="EMBL" id="JAKUCV010007720">
    <property type="protein sequence ID" value="KAJ4822254.1"/>
    <property type="molecule type" value="Genomic_DNA"/>
</dbReference>
<organism evidence="7 8">
    <name type="scientific">Turnera subulata</name>
    <dbReference type="NCBI Taxonomy" id="218843"/>
    <lineage>
        <taxon>Eukaryota</taxon>
        <taxon>Viridiplantae</taxon>
        <taxon>Streptophyta</taxon>
        <taxon>Embryophyta</taxon>
        <taxon>Tracheophyta</taxon>
        <taxon>Spermatophyta</taxon>
        <taxon>Magnoliopsida</taxon>
        <taxon>eudicotyledons</taxon>
        <taxon>Gunneridae</taxon>
        <taxon>Pentapetalae</taxon>
        <taxon>rosids</taxon>
        <taxon>fabids</taxon>
        <taxon>Malpighiales</taxon>
        <taxon>Passifloraceae</taxon>
        <taxon>Turnera</taxon>
    </lineage>
</organism>
<evidence type="ECO:0000313" key="7">
    <source>
        <dbReference type="EMBL" id="KAJ4822254.1"/>
    </source>
</evidence>
<feature type="region of interest" description="Disordered" evidence="5">
    <location>
        <begin position="157"/>
        <end position="185"/>
    </location>
</feature>
<dbReference type="InterPro" id="IPR003441">
    <property type="entry name" value="NAC-dom"/>
</dbReference>
<sequence>MTNTKSQEPGEEVGRGFRPTDQELISYYLELKTQGRDDEVSRILEVEFYKFEPYDLPKFYETKTSNQEWYFFCCPQRKYRNSDLISRTTQEGHWKSTGKDRKIMNDCEEMIGRKKILVYIPHSPYNEFRWIIHEYRLANQDNIVLCKLMKKPYKNAKKGQKISSKKKGQKEATMSRNDGGEQNFDINSDIRQHRIMDKPEVTTDKESGLSTSRALCDHNRKSDKVTDDHLVCQRYYIPTSYEPDKVSSNMISDFDFQNQYPESNGSMSDAALQMNFTADNNLSAIMAQQKVDYSSVHVQNDIADAATPEVVEIEQLPGLESSPHEQDYSNVISKSSPLPAEDIFDGLKPLEFLDDWLT</sequence>
<dbReference type="AlphaFoldDB" id="A0A9Q0IZ25"/>
<evidence type="ECO:0000256" key="4">
    <source>
        <dbReference type="ARBA" id="ARBA00023242"/>
    </source>
</evidence>
<evidence type="ECO:0000256" key="5">
    <source>
        <dbReference type="SAM" id="MobiDB-lite"/>
    </source>
</evidence>
<dbReference type="InterPro" id="IPR036093">
    <property type="entry name" value="NAC_dom_sf"/>
</dbReference>
<evidence type="ECO:0000259" key="6">
    <source>
        <dbReference type="PROSITE" id="PS51005"/>
    </source>
</evidence>
<keyword evidence="1" id="KW-0805">Transcription regulation</keyword>
<evidence type="ECO:0000256" key="1">
    <source>
        <dbReference type="ARBA" id="ARBA00023015"/>
    </source>
</evidence>
<proteinExistence type="predicted"/>
<dbReference type="GO" id="GO:0003677">
    <property type="term" value="F:DNA binding"/>
    <property type="evidence" value="ECO:0007669"/>
    <property type="project" value="UniProtKB-KW"/>
</dbReference>
<keyword evidence="3" id="KW-0804">Transcription</keyword>
<feature type="domain" description="NAC" evidence="6">
    <location>
        <begin position="11"/>
        <end position="151"/>
    </location>
</feature>
<dbReference type="Proteomes" id="UP001141552">
    <property type="component" value="Unassembled WGS sequence"/>
</dbReference>
<reference evidence="7" key="2">
    <citation type="journal article" date="2023" name="Plants (Basel)">
        <title>Annotation of the Turnera subulata (Passifloraceae) Draft Genome Reveals the S-Locus Evolved after the Divergence of Turneroideae from Passifloroideae in a Stepwise Manner.</title>
        <authorList>
            <person name="Henning P.M."/>
            <person name="Roalson E.H."/>
            <person name="Mir W."/>
            <person name="McCubbin A.G."/>
            <person name="Shore J.S."/>
        </authorList>
    </citation>
    <scope>NUCLEOTIDE SEQUENCE</scope>
    <source>
        <strain evidence="7">F60SS</strain>
    </source>
</reference>
<evidence type="ECO:0000313" key="8">
    <source>
        <dbReference type="Proteomes" id="UP001141552"/>
    </source>
</evidence>
<dbReference type="PROSITE" id="PS51005">
    <property type="entry name" value="NAC"/>
    <property type="match status" value="1"/>
</dbReference>
<evidence type="ECO:0000256" key="2">
    <source>
        <dbReference type="ARBA" id="ARBA00023125"/>
    </source>
</evidence>
<keyword evidence="4" id="KW-0539">Nucleus</keyword>
<evidence type="ECO:0000256" key="3">
    <source>
        <dbReference type="ARBA" id="ARBA00023163"/>
    </source>
</evidence>
<dbReference type="GO" id="GO:0006355">
    <property type="term" value="P:regulation of DNA-templated transcription"/>
    <property type="evidence" value="ECO:0007669"/>
    <property type="project" value="InterPro"/>
</dbReference>
<gene>
    <name evidence="7" type="ORF">Tsubulata_028813</name>
</gene>